<reference evidence="1" key="1">
    <citation type="submission" date="2023-10" db="EMBL/GenBank/DDBJ databases">
        <authorList>
            <person name="Hackl T."/>
        </authorList>
    </citation>
    <scope>NUCLEOTIDE SEQUENCE</scope>
</reference>
<dbReference type="EMBL" id="CAUWAG010000003">
    <property type="protein sequence ID" value="CAJ2500056.1"/>
    <property type="molecule type" value="Genomic_DNA"/>
</dbReference>
<organism evidence="1 2">
    <name type="scientific">Anthostomella pinea</name>
    <dbReference type="NCBI Taxonomy" id="933095"/>
    <lineage>
        <taxon>Eukaryota</taxon>
        <taxon>Fungi</taxon>
        <taxon>Dikarya</taxon>
        <taxon>Ascomycota</taxon>
        <taxon>Pezizomycotina</taxon>
        <taxon>Sordariomycetes</taxon>
        <taxon>Xylariomycetidae</taxon>
        <taxon>Xylariales</taxon>
        <taxon>Xylariaceae</taxon>
        <taxon>Anthostomella</taxon>
    </lineage>
</organism>
<keyword evidence="2" id="KW-1185">Reference proteome</keyword>
<dbReference type="AlphaFoldDB" id="A0AAI8YCS1"/>
<protein>
    <submittedName>
        <fullName evidence="1">Uu.00g029090.m01.CDS01</fullName>
    </submittedName>
</protein>
<dbReference type="Proteomes" id="UP001295740">
    <property type="component" value="Unassembled WGS sequence"/>
</dbReference>
<gene>
    <name evidence="1" type="ORF">KHLLAP_LOCUS524</name>
</gene>
<evidence type="ECO:0000313" key="1">
    <source>
        <dbReference type="EMBL" id="CAJ2500056.1"/>
    </source>
</evidence>
<name>A0AAI8YCS1_9PEZI</name>
<accession>A0AAI8YCS1</accession>
<proteinExistence type="predicted"/>
<evidence type="ECO:0000313" key="2">
    <source>
        <dbReference type="Proteomes" id="UP001295740"/>
    </source>
</evidence>
<sequence>MPSHTVTKVGDDNRTPAKPSLFGFEFKSPKLRRFPKAFHRGEKTVDATSPTVLQAIEDARKTIQSEQDSGYGSFSTDSGTTKVGIPKVKFSTDPVPKDVQDRFCDVRLLFGKALLNAVSSKQDISLKPKCTDPDRTPYIVVQCDKRIVKKVKKFFDQSHVQEALGDFQIHVAPGLRQLATSELKVYGDHTTQRTLCGMRIKIESDQGSSMATLGGLIAVTRAGHTSTYGLTAGHAVSRLISQSASAIEDNIDAFSDSSDDDEYDEIANTDEDGVVAQTQATISAAAPEIGTITEHSFQSVSSSINHDWALVKFKSHVVTLALQCSAVLLRRATENPTNLRMNVAVMTARGFQRGTVASSSSCLLVAPSEEFVDTYDFIADEGFCLQAGDSGSWVIHELTRNVYGHVVSIDMFGETYVMPLAPTPLDIETHLLADRVCLPLETNVIDAGTMAPVAGPRTFDYPGLLPDDGNWDLLGKSRT</sequence>
<comment type="caution">
    <text evidence="1">The sequence shown here is derived from an EMBL/GenBank/DDBJ whole genome shotgun (WGS) entry which is preliminary data.</text>
</comment>